<dbReference type="InterPro" id="IPR015032">
    <property type="entry name" value="ThsB__TIR-like_domain"/>
</dbReference>
<organism evidence="2 3">
    <name type="scientific">Sphingobacterium zhuxiongii</name>
    <dbReference type="NCBI Taxonomy" id="2662364"/>
    <lineage>
        <taxon>Bacteria</taxon>
        <taxon>Pseudomonadati</taxon>
        <taxon>Bacteroidota</taxon>
        <taxon>Sphingobacteriia</taxon>
        <taxon>Sphingobacteriales</taxon>
        <taxon>Sphingobacteriaceae</taxon>
        <taxon>Sphingobacterium</taxon>
    </lineage>
</organism>
<accession>A0A5Q0QCA2</accession>
<keyword evidence="3" id="KW-1185">Reference proteome</keyword>
<dbReference type="Proteomes" id="UP000326921">
    <property type="component" value="Chromosome"/>
</dbReference>
<dbReference type="Pfam" id="PF08937">
    <property type="entry name" value="ThsB_TIR"/>
    <property type="match status" value="1"/>
</dbReference>
<sequence length="194" mass="22896">MAHKCFISFKTEDIAYKRYIHDHLDVDMIDNSLHEPIDSDNEEYIMRKIREDYLSDSTVTIFLIGEKSAENLFYENQNFLKRELQASLYNGIGNTKNGILGVVLPNMYDRVYGGRLLCATCGNYHNRVNINNDTVISEFAYNYYIPNYQCAWKEENRYCVLVKWDDFCSNPEFYIDKAFDKRSHPISNYTKVRP</sequence>
<dbReference type="EMBL" id="CP045652">
    <property type="protein sequence ID" value="QGA26491.1"/>
    <property type="molecule type" value="Genomic_DNA"/>
</dbReference>
<dbReference type="KEGG" id="sphe:GFH32_09205"/>
<dbReference type="AlphaFoldDB" id="A0A5Q0QCA2"/>
<proteinExistence type="predicted"/>
<dbReference type="RefSeq" id="WP_153511348.1">
    <property type="nucleotide sequence ID" value="NZ_CP045652.1"/>
</dbReference>
<evidence type="ECO:0000313" key="3">
    <source>
        <dbReference type="Proteomes" id="UP000326921"/>
    </source>
</evidence>
<reference evidence="2 3" key="1">
    <citation type="submission" date="2019-10" db="EMBL/GenBank/DDBJ databases">
        <authorList>
            <person name="Dong K."/>
        </authorList>
    </citation>
    <scope>NUCLEOTIDE SEQUENCE [LARGE SCALE GENOMIC DNA]</scope>
    <source>
        <strain evidence="3">dk4302</strain>
    </source>
</reference>
<evidence type="ECO:0000313" key="2">
    <source>
        <dbReference type="EMBL" id="QGA26491.1"/>
    </source>
</evidence>
<gene>
    <name evidence="2" type="ORF">GFH32_09205</name>
</gene>
<feature type="domain" description="Thoeris protein ThsB TIR-like" evidence="1">
    <location>
        <begin position="6"/>
        <end position="106"/>
    </location>
</feature>
<name>A0A5Q0QCA2_9SPHI</name>
<evidence type="ECO:0000259" key="1">
    <source>
        <dbReference type="Pfam" id="PF08937"/>
    </source>
</evidence>
<protein>
    <submittedName>
        <fullName evidence="2">Molecular chaperone Tir</fullName>
    </submittedName>
</protein>